<evidence type="ECO:0000256" key="1">
    <source>
        <dbReference type="SAM" id="MobiDB-lite"/>
    </source>
</evidence>
<dbReference type="Proteomes" id="UP000437068">
    <property type="component" value="Unassembled WGS sequence"/>
</dbReference>
<dbReference type="EMBL" id="QXGE01009076">
    <property type="protein sequence ID" value="KAE9261147.1"/>
    <property type="molecule type" value="Genomic_DNA"/>
</dbReference>
<reference evidence="2 3" key="1">
    <citation type="submission" date="2018-08" db="EMBL/GenBank/DDBJ databases">
        <title>Genomic investigation of the strawberry pathogen Phytophthora fragariae indicates pathogenicity is determined by transcriptional variation in three key races.</title>
        <authorList>
            <person name="Adams T.M."/>
            <person name="Armitage A.D."/>
            <person name="Sobczyk M.K."/>
            <person name="Bates H.J."/>
            <person name="Dunwell J.M."/>
            <person name="Nellist C.F."/>
            <person name="Harrison R.J."/>
        </authorList>
    </citation>
    <scope>NUCLEOTIDE SEQUENCE [LARGE SCALE GENOMIC DNA]</scope>
    <source>
        <strain evidence="2 3">A4</strain>
    </source>
</reference>
<name>A0A6A4ATK9_9STRA</name>
<feature type="compositionally biased region" description="Basic and acidic residues" evidence="1">
    <location>
        <begin position="144"/>
        <end position="163"/>
    </location>
</feature>
<proteinExistence type="predicted"/>
<feature type="region of interest" description="Disordered" evidence="1">
    <location>
        <begin position="1"/>
        <end position="29"/>
    </location>
</feature>
<feature type="non-terminal residue" evidence="2">
    <location>
        <position position="163"/>
    </location>
</feature>
<comment type="caution">
    <text evidence="2">The sequence shown here is derived from an EMBL/GenBank/DDBJ whole genome shotgun (WGS) entry which is preliminary data.</text>
</comment>
<evidence type="ECO:0000313" key="2">
    <source>
        <dbReference type="EMBL" id="KAE9261147.1"/>
    </source>
</evidence>
<dbReference type="AlphaFoldDB" id="A0A6A4ATK9"/>
<organism evidence="2 3">
    <name type="scientific">Phytophthora fragariae</name>
    <dbReference type="NCBI Taxonomy" id="53985"/>
    <lineage>
        <taxon>Eukaryota</taxon>
        <taxon>Sar</taxon>
        <taxon>Stramenopiles</taxon>
        <taxon>Oomycota</taxon>
        <taxon>Peronosporomycetes</taxon>
        <taxon>Peronosporales</taxon>
        <taxon>Peronosporaceae</taxon>
        <taxon>Phytophthora</taxon>
    </lineage>
</organism>
<gene>
    <name evidence="2" type="ORF">PF001_g32503</name>
</gene>
<feature type="compositionally biased region" description="Basic and acidic residues" evidence="1">
    <location>
        <begin position="72"/>
        <end position="131"/>
    </location>
</feature>
<accession>A0A6A4ATK9</accession>
<evidence type="ECO:0000313" key="3">
    <source>
        <dbReference type="Proteomes" id="UP000437068"/>
    </source>
</evidence>
<feature type="region of interest" description="Disordered" evidence="1">
    <location>
        <begin position="72"/>
        <end position="163"/>
    </location>
</feature>
<protein>
    <submittedName>
        <fullName evidence="2">Uncharacterized protein</fullName>
    </submittedName>
</protein>
<sequence>MSQKRRVGSGRDAQPPRKARRKAARTVNSEAYDVEFEVEKIIEMKFVSHPLNVKADNLLKAQASHAKKLQDVHEDMNNLTREVDERKKKLEDRENDVASREKNMENKEEELQVKAEELQSHEAKLKEEGRRLQNVTYRLHRERRQLDADKKKREKPSREKQQG</sequence>